<name>A0A1Y2BAK9_9FUNG</name>
<dbReference type="EMBL" id="MCOG01000167">
    <property type="protein sequence ID" value="ORY31891.1"/>
    <property type="molecule type" value="Genomic_DNA"/>
</dbReference>
<sequence length="229" mass="27231">MKIFLYPQSCELACRFSRNNISGNAMQLSIDILRFLKERFDKVYQAYCEKNKGKPLLKNNINYSTHSIEKPSSTKDENELSDIEKLQNQLVLYKKKVTLRKTISNNDMLSKRIRSDVILKKVYNSIRQMSIGGAAQDEEYFNYYKQKIEALQSDIEDTFIPRFKTLSSLDPMTYPVIFQEGSYNDYNYLTSFEFSKFIESFTKLVHDYPFEDWNYYNLTEPLFNDYTYK</sequence>
<reference evidence="1 2" key="1">
    <citation type="submission" date="2016-08" db="EMBL/GenBank/DDBJ databases">
        <title>A Parts List for Fungal Cellulosomes Revealed by Comparative Genomics.</title>
        <authorList>
            <consortium name="DOE Joint Genome Institute"/>
            <person name="Haitjema C.H."/>
            <person name="Gilmore S.P."/>
            <person name="Henske J.K."/>
            <person name="Solomon K.V."/>
            <person name="De Groot R."/>
            <person name="Kuo A."/>
            <person name="Mondo S.J."/>
            <person name="Salamov A.A."/>
            <person name="Labutti K."/>
            <person name="Zhao Z."/>
            <person name="Chiniquy J."/>
            <person name="Barry K."/>
            <person name="Brewer H.M."/>
            <person name="Purvine S.O."/>
            <person name="Wright A.T."/>
            <person name="Boxma B."/>
            <person name="Van Alen T."/>
            <person name="Hackstein J.H."/>
            <person name="Baker S.E."/>
            <person name="Grigoriev I.V."/>
            <person name="O'Malley M.A."/>
        </authorList>
    </citation>
    <scope>NUCLEOTIDE SEQUENCE [LARGE SCALE GENOMIC DNA]</scope>
    <source>
        <strain evidence="1 2">G1</strain>
    </source>
</reference>
<proteinExistence type="predicted"/>
<keyword evidence="2" id="KW-1185">Reference proteome</keyword>
<gene>
    <name evidence="1" type="ORF">LY90DRAFT_512373</name>
</gene>
<evidence type="ECO:0000313" key="1">
    <source>
        <dbReference type="EMBL" id="ORY31891.1"/>
    </source>
</evidence>
<evidence type="ECO:0000313" key="2">
    <source>
        <dbReference type="Proteomes" id="UP000193920"/>
    </source>
</evidence>
<dbReference type="Proteomes" id="UP000193920">
    <property type="component" value="Unassembled WGS sequence"/>
</dbReference>
<comment type="caution">
    <text evidence="1">The sequence shown here is derived from an EMBL/GenBank/DDBJ whole genome shotgun (WGS) entry which is preliminary data.</text>
</comment>
<protein>
    <submittedName>
        <fullName evidence="1">Uncharacterized protein</fullName>
    </submittedName>
</protein>
<organism evidence="1 2">
    <name type="scientific">Neocallimastix californiae</name>
    <dbReference type="NCBI Taxonomy" id="1754190"/>
    <lineage>
        <taxon>Eukaryota</taxon>
        <taxon>Fungi</taxon>
        <taxon>Fungi incertae sedis</taxon>
        <taxon>Chytridiomycota</taxon>
        <taxon>Chytridiomycota incertae sedis</taxon>
        <taxon>Neocallimastigomycetes</taxon>
        <taxon>Neocallimastigales</taxon>
        <taxon>Neocallimastigaceae</taxon>
        <taxon>Neocallimastix</taxon>
    </lineage>
</organism>
<dbReference type="AlphaFoldDB" id="A0A1Y2BAK9"/>
<accession>A0A1Y2BAK9</accession>